<keyword evidence="1" id="KW-0805">Transcription regulation</keyword>
<reference evidence="5 6" key="1">
    <citation type="submission" date="2021-07" db="EMBL/GenBank/DDBJ databases">
        <title>Actinomadura sp. PM05-2 isolated from lichen.</title>
        <authorList>
            <person name="Somphong A."/>
            <person name="Phongsopitanun W."/>
            <person name="Tanasupawat S."/>
            <person name="Peongsungnone V."/>
        </authorList>
    </citation>
    <scope>NUCLEOTIDE SEQUENCE [LARGE SCALE GENOMIC DNA]</scope>
    <source>
        <strain evidence="5 6">PM05-2</strain>
    </source>
</reference>
<dbReference type="InterPro" id="IPR023187">
    <property type="entry name" value="Tscrpt_reg_MarR-type_CS"/>
</dbReference>
<feature type="domain" description="HTH marR-type" evidence="4">
    <location>
        <begin position="1"/>
        <end position="136"/>
    </location>
</feature>
<evidence type="ECO:0000313" key="5">
    <source>
        <dbReference type="EMBL" id="MBW8485577.1"/>
    </source>
</evidence>
<dbReference type="RefSeq" id="WP_220168821.1">
    <property type="nucleotide sequence ID" value="NZ_JAIBOA010000017.1"/>
</dbReference>
<dbReference type="InterPro" id="IPR000835">
    <property type="entry name" value="HTH_MarR-typ"/>
</dbReference>
<keyword evidence="6" id="KW-1185">Reference proteome</keyword>
<dbReference type="PANTHER" id="PTHR33164:SF57">
    <property type="entry name" value="MARR-FAMILY TRANSCRIPTIONAL REGULATOR"/>
    <property type="match status" value="1"/>
</dbReference>
<comment type="caution">
    <text evidence="5">The sequence shown here is derived from an EMBL/GenBank/DDBJ whole genome shotgun (WGS) entry which is preliminary data.</text>
</comment>
<dbReference type="InterPro" id="IPR039422">
    <property type="entry name" value="MarR/SlyA-like"/>
</dbReference>
<protein>
    <submittedName>
        <fullName evidence="5">MarR family transcriptional regulator</fullName>
    </submittedName>
</protein>
<dbReference type="Gene3D" id="1.10.10.10">
    <property type="entry name" value="Winged helix-like DNA-binding domain superfamily/Winged helix DNA-binding domain"/>
    <property type="match status" value="1"/>
</dbReference>
<gene>
    <name evidence="5" type="ORF">K1Y72_24570</name>
</gene>
<dbReference type="SUPFAM" id="SSF46785">
    <property type="entry name" value="Winged helix' DNA-binding domain"/>
    <property type="match status" value="1"/>
</dbReference>
<accession>A0ABS7G161</accession>
<evidence type="ECO:0000313" key="6">
    <source>
        <dbReference type="Proteomes" id="UP000774570"/>
    </source>
</evidence>
<evidence type="ECO:0000256" key="2">
    <source>
        <dbReference type="ARBA" id="ARBA00023125"/>
    </source>
</evidence>
<dbReference type="PANTHER" id="PTHR33164">
    <property type="entry name" value="TRANSCRIPTIONAL REGULATOR, MARR FAMILY"/>
    <property type="match status" value="1"/>
</dbReference>
<keyword evidence="3" id="KW-0804">Transcription</keyword>
<dbReference type="EMBL" id="JAIBOA010000017">
    <property type="protein sequence ID" value="MBW8485577.1"/>
    <property type="molecule type" value="Genomic_DNA"/>
</dbReference>
<keyword evidence="2" id="KW-0238">DNA-binding</keyword>
<dbReference type="InterPro" id="IPR036390">
    <property type="entry name" value="WH_DNA-bd_sf"/>
</dbReference>
<evidence type="ECO:0000256" key="1">
    <source>
        <dbReference type="ARBA" id="ARBA00023015"/>
    </source>
</evidence>
<evidence type="ECO:0000259" key="4">
    <source>
        <dbReference type="PROSITE" id="PS50995"/>
    </source>
</evidence>
<dbReference type="PROSITE" id="PS01117">
    <property type="entry name" value="HTH_MARR_1"/>
    <property type="match status" value="1"/>
</dbReference>
<dbReference type="SMART" id="SM00347">
    <property type="entry name" value="HTH_MARR"/>
    <property type="match status" value="1"/>
</dbReference>
<dbReference type="Pfam" id="PF12802">
    <property type="entry name" value="MarR_2"/>
    <property type="match status" value="1"/>
</dbReference>
<dbReference type="Proteomes" id="UP000774570">
    <property type="component" value="Unassembled WGS sequence"/>
</dbReference>
<dbReference type="InterPro" id="IPR036388">
    <property type="entry name" value="WH-like_DNA-bd_sf"/>
</dbReference>
<proteinExistence type="predicted"/>
<dbReference type="PROSITE" id="PS50995">
    <property type="entry name" value="HTH_MARR_2"/>
    <property type="match status" value="1"/>
</dbReference>
<sequence length="138" mass="15520">MRDEDVETIRWELTAFSRRARALAERLHPGLSLVSYSLLGHLAEEGGCRATDLAAYFLLDKSTVSRQVGDLERMGLVERLPDPASQRNKILRPTEAGLATLRTAGERQRAAFRARLDDWSDADLAAFARYLVRYNVAD</sequence>
<organism evidence="5 6">
    <name type="scientific">Actinomadura parmotrematis</name>
    <dbReference type="NCBI Taxonomy" id="2864039"/>
    <lineage>
        <taxon>Bacteria</taxon>
        <taxon>Bacillati</taxon>
        <taxon>Actinomycetota</taxon>
        <taxon>Actinomycetes</taxon>
        <taxon>Streptosporangiales</taxon>
        <taxon>Thermomonosporaceae</taxon>
        <taxon>Actinomadura</taxon>
    </lineage>
</organism>
<evidence type="ECO:0000256" key="3">
    <source>
        <dbReference type="ARBA" id="ARBA00023163"/>
    </source>
</evidence>
<name>A0ABS7G161_9ACTN</name>